<dbReference type="RefSeq" id="WP_009766303.1">
    <property type="nucleotide sequence ID" value="NZ_GL982997.1"/>
</dbReference>
<dbReference type="OrthoDB" id="2440349at2"/>
<reference evidence="1 2" key="1">
    <citation type="submission" date="2011-04" db="EMBL/GenBank/DDBJ databases">
        <authorList>
            <person name="Muzny D."/>
            <person name="Qin X."/>
            <person name="Deng J."/>
            <person name="Jiang H."/>
            <person name="Liu Y."/>
            <person name="Qu J."/>
            <person name="Song X.-Z."/>
            <person name="Zhang L."/>
            <person name="Thornton R."/>
            <person name="Coyle M."/>
            <person name="Francisco L."/>
            <person name="Jackson L."/>
            <person name="Javaid M."/>
            <person name="Korchina V."/>
            <person name="Kovar C."/>
            <person name="Mata R."/>
            <person name="Mathew T."/>
            <person name="Ngo R."/>
            <person name="Nguyen L."/>
            <person name="Nguyen N."/>
            <person name="Okwuonu G."/>
            <person name="Ongeri F."/>
            <person name="Pham C."/>
            <person name="Simmons D."/>
            <person name="Wilczek-Boney K."/>
            <person name="Hale W."/>
            <person name="Jakkamsetti A."/>
            <person name="Pham P."/>
            <person name="Ruth R."/>
            <person name="San Lucas F."/>
            <person name="Warren J."/>
            <person name="Zhang J."/>
            <person name="Zhao Z."/>
            <person name="Zhou C."/>
            <person name="Zhu D."/>
            <person name="Lee S."/>
            <person name="Bess C."/>
            <person name="Blankenburg K."/>
            <person name="Forbes L."/>
            <person name="Fu Q."/>
            <person name="Gubbala S."/>
            <person name="Hirani K."/>
            <person name="Jayaseelan J.C."/>
            <person name="Lara F."/>
            <person name="Munidasa M."/>
            <person name="Palculict T."/>
            <person name="Patil S."/>
            <person name="Pu L.-L."/>
            <person name="Saada N."/>
            <person name="Tang L."/>
            <person name="Weissenberger G."/>
            <person name="Zhu Y."/>
            <person name="Hemphill L."/>
            <person name="Shang Y."/>
            <person name="Youmans B."/>
            <person name="Ayvaz T."/>
            <person name="Ross M."/>
            <person name="Santibanez J."/>
            <person name="Aqrawi P."/>
            <person name="Gross S."/>
            <person name="Joshi V."/>
            <person name="Fowler G."/>
            <person name="Nazareth L."/>
            <person name="Reid J."/>
            <person name="Worley K."/>
            <person name="Petrosino J."/>
            <person name="Highlander S."/>
            <person name="Gibbs R."/>
        </authorList>
    </citation>
    <scope>NUCLEOTIDE SEQUENCE [LARGE SCALE GENOMIC DNA]</scope>
    <source>
        <strain evidence="1 2">2681</strain>
    </source>
</reference>
<name>F9DRK6_9BACL</name>
<accession>F9DRK6</accession>
<proteinExistence type="predicted"/>
<evidence type="ECO:0000313" key="1">
    <source>
        <dbReference type="EMBL" id="EGQ26509.1"/>
    </source>
</evidence>
<sequence>MNNGTKRLIREGVIFLSFNIQNENGIAGNEFKQSWRLGEDVKPGQRMEISMTADTRIFDQEKINFNYISLELIGYLDDLEPRNLFHVGQSNNNIEGEGDRQWEKL</sequence>
<dbReference type="EMBL" id="AFPZ01000040">
    <property type="protein sequence ID" value="EGQ26509.1"/>
    <property type="molecule type" value="Genomic_DNA"/>
</dbReference>
<organism evidence="1 2">
    <name type="scientific">Sporosarcina newyorkensis 2681</name>
    <dbReference type="NCBI Taxonomy" id="1027292"/>
    <lineage>
        <taxon>Bacteria</taxon>
        <taxon>Bacillati</taxon>
        <taxon>Bacillota</taxon>
        <taxon>Bacilli</taxon>
        <taxon>Bacillales</taxon>
        <taxon>Caryophanaceae</taxon>
        <taxon>Sporosarcina</taxon>
    </lineage>
</organism>
<dbReference type="HOGENOM" id="CLU_2234901_0_0_9"/>
<comment type="caution">
    <text evidence="1">The sequence shown here is derived from an EMBL/GenBank/DDBJ whole genome shotgun (WGS) entry which is preliminary data.</text>
</comment>
<gene>
    <name evidence="1" type="ORF">HMPREF9372_1436</name>
</gene>
<protein>
    <submittedName>
        <fullName evidence="1">Uncharacterized protein</fullName>
    </submittedName>
</protein>
<dbReference type="Proteomes" id="UP000005316">
    <property type="component" value="Unassembled WGS sequence"/>
</dbReference>
<evidence type="ECO:0000313" key="2">
    <source>
        <dbReference type="Proteomes" id="UP000005316"/>
    </source>
</evidence>
<dbReference type="AlphaFoldDB" id="F9DRK6"/>